<dbReference type="AlphaFoldDB" id="A0A7J7KSE2"/>
<comment type="caution">
    <text evidence="2">The sequence shown here is derived from an EMBL/GenBank/DDBJ whole genome shotgun (WGS) entry which is preliminary data.</text>
</comment>
<keyword evidence="1" id="KW-0472">Membrane</keyword>
<sequence length="78" mass="8673">MHAVKHYKLVCRVSLCSYQLSMHLAASISSAETRSSNSSAVVTELAEYRNQHIMMVQEIHAIGMVTIQLCLGVLIKKL</sequence>
<keyword evidence="1" id="KW-1133">Transmembrane helix</keyword>
<feature type="transmembrane region" description="Helical" evidence="1">
    <location>
        <begin position="55"/>
        <end position="75"/>
    </location>
</feature>
<evidence type="ECO:0000313" key="2">
    <source>
        <dbReference type="EMBL" id="KAF6041067.1"/>
    </source>
</evidence>
<evidence type="ECO:0000313" key="3">
    <source>
        <dbReference type="Proteomes" id="UP000593567"/>
    </source>
</evidence>
<protein>
    <submittedName>
        <fullName evidence="2">Uncharacterized protein</fullName>
    </submittedName>
</protein>
<proteinExistence type="predicted"/>
<keyword evidence="1" id="KW-0812">Transmembrane</keyword>
<keyword evidence="3" id="KW-1185">Reference proteome</keyword>
<organism evidence="2 3">
    <name type="scientific">Bugula neritina</name>
    <name type="common">Brown bryozoan</name>
    <name type="synonym">Sertularia neritina</name>
    <dbReference type="NCBI Taxonomy" id="10212"/>
    <lineage>
        <taxon>Eukaryota</taxon>
        <taxon>Metazoa</taxon>
        <taxon>Spiralia</taxon>
        <taxon>Lophotrochozoa</taxon>
        <taxon>Bryozoa</taxon>
        <taxon>Gymnolaemata</taxon>
        <taxon>Cheilostomatida</taxon>
        <taxon>Flustrina</taxon>
        <taxon>Buguloidea</taxon>
        <taxon>Bugulidae</taxon>
        <taxon>Bugula</taxon>
    </lineage>
</organism>
<evidence type="ECO:0000256" key="1">
    <source>
        <dbReference type="SAM" id="Phobius"/>
    </source>
</evidence>
<name>A0A7J7KSE2_BUGNE</name>
<gene>
    <name evidence="2" type="ORF">EB796_000608</name>
</gene>
<accession>A0A7J7KSE2</accession>
<dbReference type="Proteomes" id="UP000593567">
    <property type="component" value="Unassembled WGS sequence"/>
</dbReference>
<dbReference type="EMBL" id="VXIV02000082">
    <property type="protein sequence ID" value="KAF6041067.1"/>
    <property type="molecule type" value="Genomic_DNA"/>
</dbReference>
<reference evidence="2" key="1">
    <citation type="submission" date="2020-06" db="EMBL/GenBank/DDBJ databases">
        <title>Draft genome of Bugula neritina, a colonial animal packing powerful symbionts and potential medicines.</title>
        <authorList>
            <person name="Rayko M."/>
        </authorList>
    </citation>
    <scope>NUCLEOTIDE SEQUENCE [LARGE SCALE GENOMIC DNA]</scope>
    <source>
        <strain evidence="2">Kwan_BN1</strain>
    </source>
</reference>